<dbReference type="RefSeq" id="YP_009798452.1">
    <property type="nucleotide sequence ID" value="NC_047926.1"/>
</dbReference>
<sequence length="104" mass="11940">MLGLYIILGGLCLGLFIYLILYARMANLEVQLYADVDAFLSDWVKAQSEVNQVISVDLNDIRERVKNDDKLLSKLDDIEKNINFKTQIIEDSKENDKKDSPTEE</sequence>
<keyword evidence="1" id="KW-0472">Membrane</keyword>
<protein>
    <submittedName>
        <fullName evidence="2">Uncharacterized protein</fullName>
    </submittedName>
</protein>
<keyword evidence="1" id="KW-0812">Transmembrane</keyword>
<evidence type="ECO:0000256" key="1">
    <source>
        <dbReference type="SAM" id="Phobius"/>
    </source>
</evidence>
<accession>A0A2K9VD24</accession>
<keyword evidence="3" id="KW-1185">Reference proteome</keyword>
<proteinExistence type="predicted"/>
<keyword evidence="1" id="KW-1133">Transmembrane helix</keyword>
<dbReference type="Proteomes" id="UP000240377">
    <property type="component" value="Segment"/>
</dbReference>
<evidence type="ECO:0000313" key="2">
    <source>
        <dbReference type="EMBL" id="AUV60133.1"/>
    </source>
</evidence>
<dbReference type="EMBL" id="MG765279">
    <property type="protein sequence ID" value="AUV60133.1"/>
    <property type="molecule type" value="Genomic_DNA"/>
</dbReference>
<evidence type="ECO:0000313" key="3">
    <source>
        <dbReference type="Proteomes" id="UP000240377"/>
    </source>
</evidence>
<reference evidence="2" key="1">
    <citation type="submission" date="2018-01" db="EMBL/GenBank/DDBJ databases">
        <title>Lactobacillus phages that infect wine-derived L. plantarum strains.</title>
        <authorList>
            <person name="Kyrkou I."/>
            <person name="Hestbjerg Hansen L."/>
        </authorList>
    </citation>
    <scope>NUCLEOTIDE SEQUENCE [LARGE SCALE GENOMIC DNA]</scope>
</reference>
<dbReference type="GeneID" id="54988914"/>
<dbReference type="KEGG" id="vg:54988914"/>
<name>A0A2K9VD24_9CAUD</name>
<organism evidence="2 3">
    <name type="scientific">Lactobacillus phage Semele</name>
    <dbReference type="NCBI Taxonomy" id="2079433"/>
    <lineage>
        <taxon>Viruses</taxon>
        <taxon>Duplodnaviria</taxon>
        <taxon>Heunggongvirae</taxon>
        <taxon>Uroviricota</taxon>
        <taxon>Caudoviricetes</taxon>
        <taxon>Herelleviridae</taxon>
        <taxon>Harbinvirus</taxon>
        <taxon>Harbinvirus semele</taxon>
    </lineage>
</organism>
<feature type="transmembrane region" description="Helical" evidence="1">
    <location>
        <begin position="6"/>
        <end position="23"/>
    </location>
</feature>